<evidence type="ECO:0000256" key="1">
    <source>
        <dbReference type="SAM" id="MobiDB-lite"/>
    </source>
</evidence>
<protein>
    <submittedName>
        <fullName evidence="2">Uncharacterized protein</fullName>
    </submittedName>
</protein>
<sequence length="364" mass="38091">MGNSALRRLRGQPRHPSPPAPIDTSVTYAVSGVCADGSRYEGQCTIGRGIGNRYRFERDESADGPARCFGSSGAGALIGDRIIVLWRGGLSVAYRLHADGVLRGAWAGGAATDELAPVDPARPLARREREGFKRPVVLNVEGNYEEKVGAGARFPCHVICRICEEGGGDNNYRFDWRISAGRAPAGEGVVECHGSGTVACSEMKTSWSTSRGAACRESRDGRLRTTADQMVVVRLVGTSAPRQRRASTGSPTPRRASGSRGGENGRHGDRKGRGEGIVVAGHDHVPLDDKGCERGRGEGRAAGGREEKARGRGGAECGPPGGGAECGPPGGAAGALHGSLERRYVALAGHRRVRSYGAATGGME</sequence>
<proteinExistence type="predicted"/>
<comment type="caution">
    <text evidence="2">The sequence shown here is derived from an EMBL/GenBank/DDBJ whole genome shotgun (WGS) entry which is preliminary data.</text>
</comment>
<feature type="non-terminal residue" evidence="2">
    <location>
        <position position="364"/>
    </location>
</feature>
<feature type="compositionally biased region" description="Gly residues" evidence="1">
    <location>
        <begin position="312"/>
        <end position="332"/>
    </location>
</feature>
<gene>
    <name evidence="2" type="ORF">OSTQU699_LOCUS9268</name>
</gene>
<accession>A0A8S1J873</accession>
<feature type="region of interest" description="Disordered" evidence="1">
    <location>
        <begin position="1"/>
        <end position="23"/>
    </location>
</feature>
<evidence type="ECO:0000313" key="2">
    <source>
        <dbReference type="EMBL" id="CAD7703911.1"/>
    </source>
</evidence>
<feature type="region of interest" description="Disordered" evidence="1">
    <location>
        <begin position="235"/>
        <end position="332"/>
    </location>
</feature>
<evidence type="ECO:0000313" key="3">
    <source>
        <dbReference type="Proteomes" id="UP000708148"/>
    </source>
</evidence>
<dbReference type="AlphaFoldDB" id="A0A8S1J873"/>
<feature type="compositionally biased region" description="Basic and acidic residues" evidence="1">
    <location>
        <begin position="281"/>
        <end position="310"/>
    </location>
</feature>
<reference evidence="2" key="1">
    <citation type="submission" date="2020-12" db="EMBL/GenBank/DDBJ databases">
        <authorList>
            <person name="Iha C."/>
        </authorList>
    </citation>
    <scope>NUCLEOTIDE SEQUENCE</scope>
</reference>
<name>A0A8S1J873_9CHLO</name>
<dbReference type="EMBL" id="CAJHUC010002504">
    <property type="protein sequence ID" value="CAD7703911.1"/>
    <property type="molecule type" value="Genomic_DNA"/>
</dbReference>
<keyword evidence="3" id="KW-1185">Reference proteome</keyword>
<organism evidence="2 3">
    <name type="scientific">Ostreobium quekettii</name>
    <dbReference type="NCBI Taxonomy" id="121088"/>
    <lineage>
        <taxon>Eukaryota</taxon>
        <taxon>Viridiplantae</taxon>
        <taxon>Chlorophyta</taxon>
        <taxon>core chlorophytes</taxon>
        <taxon>Ulvophyceae</taxon>
        <taxon>TCBD clade</taxon>
        <taxon>Bryopsidales</taxon>
        <taxon>Ostreobineae</taxon>
        <taxon>Ostreobiaceae</taxon>
        <taxon>Ostreobium</taxon>
    </lineage>
</organism>
<dbReference type="Proteomes" id="UP000708148">
    <property type="component" value="Unassembled WGS sequence"/>
</dbReference>
<feature type="compositionally biased region" description="Basic and acidic residues" evidence="1">
    <location>
        <begin position="263"/>
        <end position="274"/>
    </location>
</feature>